<protein>
    <recommendedName>
        <fullName evidence="4">Tr-type G domain-containing protein</fullName>
    </recommendedName>
</protein>
<dbReference type="Gene3D" id="2.40.30.10">
    <property type="entry name" value="Translation factors"/>
    <property type="match status" value="1"/>
</dbReference>
<evidence type="ECO:0000256" key="3">
    <source>
        <dbReference type="SAM" id="MobiDB-lite"/>
    </source>
</evidence>
<evidence type="ECO:0000313" key="5">
    <source>
        <dbReference type="EMBL" id="KAL3272768.1"/>
    </source>
</evidence>
<sequence>MAYSRPSQIEMQKCMKSPKCIRNVSILAHVDHGKTTIADTLLATNKLVSKRLAGSLRYLDDRRDEQERQITMKSSAVSLLNVVHDENDGSNHLLLLNLIDTPGHIDFSSEVTAAVRVSDGALILVDVVEGVCVQTRESIKQAFEQKAKMILVLNKLDRYFTNLMKDVEDVFRGISQVIENCNAIIAEFYQYTDNEIDIEDTDLLFQPDKGNVIFASAIDGWGFTTKQIAKMFLNMIPNESVDSLNEKIWNFDCYVDAKSKTIKTGAIEHKKMNVFTQLCLKTLEYVYNTIVIRMEREKVDVILKKLNITNVTRDMTHNDTKIQVKAILESWKPLADTILQQCFRIIRPPSEIQLEKIQCFLNQHYFYDDKYVNECIENLIPFFSSCSSDDETPVVLYVSKMFCVNKKNLSQNKPKVFVPKPRSEREKEDILKKRDNSESIEQNGDSEDDVITVALARVFTGNLKQGDVLYILHPGYTPDKDKIDQNMEDFIENNKLITKVTIKELYMLLGKELVLVENVPAGNVCGIRGLESAIIRTATLSSTVRCVPFVEQLQQDPVVRNVIEPVNPTDLPVLRQGLKHLMQSDSCVQVVTQETGELVLLTSGDVHLEKCLEDLTTKFAKIEINVSSPMVSLRETIIHTSKRYDYKEDDINTLTVDSGPFKVSVIAVSLPEYISRVVKQNFELLRSIEEYKAKSENEIKSDENRFKSEHINAAICKVKEQLKKHLVQRKTFGKTLKIKFGVWVK</sequence>
<evidence type="ECO:0000313" key="6">
    <source>
        <dbReference type="Proteomes" id="UP001516400"/>
    </source>
</evidence>
<dbReference type="Pfam" id="PF00009">
    <property type="entry name" value="GTP_EFTU"/>
    <property type="match status" value="1"/>
</dbReference>
<feature type="compositionally biased region" description="Basic and acidic residues" evidence="3">
    <location>
        <begin position="421"/>
        <end position="437"/>
    </location>
</feature>
<dbReference type="Pfam" id="PF03144">
    <property type="entry name" value="GTP_EFTU_D2"/>
    <property type="match status" value="1"/>
</dbReference>
<dbReference type="NCBIfam" id="TIGR00231">
    <property type="entry name" value="small_GTP"/>
    <property type="match status" value="1"/>
</dbReference>
<dbReference type="SUPFAM" id="SSF54980">
    <property type="entry name" value="EF-G C-terminal domain-like"/>
    <property type="match status" value="1"/>
</dbReference>
<dbReference type="InterPro" id="IPR041095">
    <property type="entry name" value="EFG_II"/>
</dbReference>
<keyword evidence="2" id="KW-0342">GTP-binding</keyword>
<evidence type="ECO:0000256" key="2">
    <source>
        <dbReference type="ARBA" id="ARBA00023134"/>
    </source>
</evidence>
<dbReference type="Gene3D" id="3.30.70.870">
    <property type="entry name" value="Elongation Factor G (Translational Gtpase), domain 3"/>
    <property type="match status" value="1"/>
</dbReference>
<name>A0ABD2N2G1_9CUCU</name>
<dbReference type="InterPro" id="IPR005225">
    <property type="entry name" value="Small_GTP-bd"/>
</dbReference>
<dbReference type="PANTHER" id="PTHR42908">
    <property type="entry name" value="TRANSLATION ELONGATION FACTOR-RELATED"/>
    <property type="match status" value="1"/>
</dbReference>
<comment type="caution">
    <text evidence="5">The sequence shown here is derived from an EMBL/GenBank/DDBJ whole genome shotgun (WGS) entry which is preliminary data.</text>
</comment>
<proteinExistence type="predicted"/>
<evidence type="ECO:0000259" key="4">
    <source>
        <dbReference type="PROSITE" id="PS51722"/>
    </source>
</evidence>
<dbReference type="Pfam" id="PF14492">
    <property type="entry name" value="EFG_III"/>
    <property type="match status" value="1"/>
</dbReference>
<dbReference type="Proteomes" id="UP001516400">
    <property type="component" value="Unassembled WGS sequence"/>
</dbReference>
<dbReference type="InterPro" id="IPR004161">
    <property type="entry name" value="EFTu-like_2"/>
</dbReference>
<dbReference type="PROSITE" id="PS51722">
    <property type="entry name" value="G_TR_2"/>
    <property type="match status" value="1"/>
</dbReference>
<accession>A0ABD2N2G1</accession>
<dbReference type="InterPro" id="IPR035647">
    <property type="entry name" value="EFG_III/V"/>
</dbReference>
<keyword evidence="6" id="KW-1185">Reference proteome</keyword>
<dbReference type="SUPFAM" id="SSF50447">
    <property type="entry name" value="Translation proteins"/>
    <property type="match status" value="1"/>
</dbReference>
<dbReference type="InterPro" id="IPR009000">
    <property type="entry name" value="Transl_B-barrel_sf"/>
</dbReference>
<dbReference type="PANTHER" id="PTHR42908:SF3">
    <property type="entry name" value="ELONGATION FACTOR-LIKE GTPASE 1"/>
    <property type="match status" value="1"/>
</dbReference>
<gene>
    <name evidence="5" type="ORF">HHI36_014229</name>
</gene>
<dbReference type="AlphaFoldDB" id="A0ABD2N2G1"/>
<dbReference type="Gene3D" id="3.40.50.300">
    <property type="entry name" value="P-loop containing nucleotide triphosphate hydrolases"/>
    <property type="match status" value="1"/>
</dbReference>
<organism evidence="5 6">
    <name type="scientific">Cryptolaemus montrouzieri</name>
    <dbReference type="NCBI Taxonomy" id="559131"/>
    <lineage>
        <taxon>Eukaryota</taxon>
        <taxon>Metazoa</taxon>
        <taxon>Ecdysozoa</taxon>
        <taxon>Arthropoda</taxon>
        <taxon>Hexapoda</taxon>
        <taxon>Insecta</taxon>
        <taxon>Pterygota</taxon>
        <taxon>Neoptera</taxon>
        <taxon>Endopterygota</taxon>
        <taxon>Coleoptera</taxon>
        <taxon>Polyphaga</taxon>
        <taxon>Cucujiformia</taxon>
        <taxon>Coccinelloidea</taxon>
        <taxon>Coccinellidae</taxon>
        <taxon>Scymninae</taxon>
        <taxon>Scymnini</taxon>
        <taxon>Cryptolaemus</taxon>
    </lineage>
</organism>
<dbReference type="GO" id="GO:0005525">
    <property type="term" value="F:GTP binding"/>
    <property type="evidence" value="ECO:0007669"/>
    <property type="project" value="UniProtKB-KW"/>
</dbReference>
<dbReference type="EMBL" id="JABFTP020000062">
    <property type="protein sequence ID" value="KAL3272768.1"/>
    <property type="molecule type" value="Genomic_DNA"/>
</dbReference>
<dbReference type="InterPro" id="IPR027417">
    <property type="entry name" value="P-loop_NTPase"/>
</dbReference>
<keyword evidence="1" id="KW-0547">Nucleotide-binding</keyword>
<reference evidence="5 6" key="1">
    <citation type="journal article" date="2021" name="BMC Biol.">
        <title>Horizontally acquired antibacterial genes associated with adaptive radiation of ladybird beetles.</title>
        <authorList>
            <person name="Li H.S."/>
            <person name="Tang X.F."/>
            <person name="Huang Y.H."/>
            <person name="Xu Z.Y."/>
            <person name="Chen M.L."/>
            <person name="Du X.Y."/>
            <person name="Qiu B.Y."/>
            <person name="Chen P.T."/>
            <person name="Zhang W."/>
            <person name="Slipinski A."/>
            <person name="Escalona H.E."/>
            <person name="Waterhouse R.M."/>
            <person name="Zwick A."/>
            <person name="Pang H."/>
        </authorList>
    </citation>
    <scope>NUCLEOTIDE SEQUENCE [LARGE SCALE GENOMIC DNA]</scope>
    <source>
        <strain evidence="5">SYSU2018</strain>
    </source>
</reference>
<evidence type="ECO:0000256" key="1">
    <source>
        <dbReference type="ARBA" id="ARBA00022741"/>
    </source>
</evidence>
<feature type="region of interest" description="Disordered" evidence="3">
    <location>
        <begin position="420"/>
        <end position="444"/>
    </location>
</feature>
<feature type="domain" description="Tr-type G" evidence="4">
    <location>
        <begin position="19"/>
        <end position="241"/>
    </location>
</feature>
<dbReference type="PRINTS" id="PR00315">
    <property type="entry name" value="ELONGATNFCT"/>
</dbReference>
<dbReference type="FunFam" id="3.30.70.870:FF:000002">
    <property type="entry name" value="Translation elongation factor 2"/>
    <property type="match status" value="1"/>
</dbReference>
<dbReference type="InterPro" id="IPR000795">
    <property type="entry name" value="T_Tr_GTP-bd_dom"/>
</dbReference>
<dbReference type="SUPFAM" id="SSF52540">
    <property type="entry name" value="P-loop containing nucleoside triphosphate hydrolases"/>
    <property type="match status" value="1"/>
</dbReference>